<dbReference type="AlphaFoldDB" id="D2PMI2"/>
<keyword evidence="3" id="KW-0808">Transferase</keyword>
<evidence type="ECO:0000256" key="1">
    <source>
        <dbReference type="ARBA" id="ARBA00008007"/>
    </source>
</evidence>
<proteinExistence type="inferred from homology"/>
<keyword evidence="4" id="KW-1185">Reference proteome</keyword>
<keyword evidence="3" id="KW-0328">Glycosyltransferase</keyword>
<protein>
    <submittedName>
        <fullName evidence="3">Phosphoribosyltransferase</fullName>
    </submittedName>
</protein>
<reference evidence="4" key="1">
    <citation type="submission" date="2009-09" db="EMBL/GenBank/DDBJ databases">
        <title>The complete genome of Kribbella flavida DSM 17836.</title>
        <authorList>
            <consortium name="US DOE Joint Genome Institute (JGI-PGF)"/>
            <person name="Lucas S."/>
            <person name="Copeland A."/>
            <person name="Lapidus A."/>
            <person name="Glavina del Rio T."/>
            <person name="Dalin E."/>
            <person name="Tice H."/>
            <person name="Bruce D."/>
            <person name="Goodwin L."/>
            <person name="Pitluck S."/>
            <person name="Kyrpides N."/>
            <person name="Mavromatis K."/>
            <person name="Ivanova N."/>
            <person name="Saunders E."/>
            <person name="Brettin T."/>
            <person name="Detter J.C."/>
            <person name="Han C."/>
            <person name="Larimer F."/>
            <person name="Land M."/>
            <person name="Hauser L."/>
            <person name="Markowitz V."/>
            <person name="Cheng J.-F."/>
            <person name="Hugenholtz P."/>
            <person name="Woyke T."/>
            <person name="Wu D."/>
            <person name="Pukall R."/>
            <person name="Klenk H.-P."/>
            <person name="Eisen J.A."/>
        </authorList>
    </citation>
    <scope>NUCLEOTIDE SEQUENCE [LARGE SCALE GENOMIC DNA]</scope>
    <source>
        <strain evidence="4">DSM 17836 / JCM 10339 / NBRC 14399</strain>
    </source>
</reference>
<dbReference type="InterPro" id="IPR051910">
    <property type="entry name" value="ComF/GntX_DNA_util-trans"/>
</dbReference>
<dbReference type="eggNOG" id="COG1040">
    <property type="taxonomic scope" value="Bacteria"/>
</dbReference>
<sequence length="235" mass="24791">MPEGWRVGIRDAFVDLVLGGTCAGCERPGASVCAQCRAELGAATPFAARPDPVPAGFKPATAAAAYDGVLRRLIIEHKENARYALARPLGHLLAATVERAIEGRRAVWLCPVPSAPATDRARGHEPLRRIVVVAARHLRRQGYDVRPADALRVVRRPADQAGLSEAERVVNLAGAFAARSRWAEMLTGQPVLVVDDVLTTGSTLTEAVRALESAGVAVLGGAVLAATRRRTASGS</sequence>
<dbReference type="CDD" id="cd06223">
    <property type="entry name" value="PRTases_typeI"/>
    <property type="match status" value="1"/>
</dbReference>
<dbReference type="HOGENOM" id="CLU_054549_3_1_11"/>
<dbReference type="PANTHER" id="PTHR47505:SF1">
    <property type="entry name" value="DNA UTILIZATION PROTEIN YHGH"/>
    <property type="match status" value="1"/>
</dbReference>
<dbReference type="Gene3D" id="3.40.50.2020">
    <property type="match status" value="1"/>
</dbReference>
<gene>
    <name evidence="3" type="ordered locus">Kfla_1631</name>
</gene>
<dbReference type="PANTHER" id="PTHR47505">
    <property type="entry name" value="DNA UTILIZATION PROTEIN YHGH"/>
    <property type="match status" value="1"/>
</dbReference>
<comment type="similarity">
    <text evidence="1">Belongs to the ComF/GntX family.</text>
</comment>
<feature type="domain" description="Phosphoribosyltransferase" evidence="2">
    <location>
        <begin position="172"/>
        <end position="231"/>
    </location>
</feature>
<dbReference type="KEGG" id="kfl:Kfla_1631"/>
<organism evidence="3 4">
    <name type="scientific">Kribbella flavida (strain DSM 17836 / JCM 10339 / NBRC 14399)</name>
    <dbReference type="NCBI Taxonomy" id="479435"/>
    <lineage>
        <taxon>Bacteria</taxon>
        <taxon>Bacillati</taxon>
        <taxon>Actinomycetota</taxon>
        <taxon>Actinomycetes</taxon>
        <taxon>Propionibacteriales</taxon>
        <taxon>Kribbellaceae</taxon>
        <taxon>Kribbella</taxon>
    </lineage>
</organism>
<accession>D2PMI2</accession>
<reference evidence="3 4" key="2">
    <citation type="journal article" date="2010" name="Stand. Genomic Sci.">
        <title>Complete genome sequence of Kribbella flavida type strain (IFO 14399).</title>
        <authorList>
            <person name="Pukall R."/>
            <person name="Lapidus A."/>
            <person name="Glavina Del Rio T."/>
            <person name="Copeland A."/>
            <person name="Tice H."/>
            <person name="Cheng J.-F."/>
            <person name="Lucas S."/>
            <person name="Chen F."/>
            <person name="Nolan M."/>
            <person name="LaButti K."/>
            <person name="Pati A."/>
            <person name="Ivanova N."/>
            <person name="Mavrommatis K."/>
            <person name="Mikhailova N."/>
            <person name="Pitluck S."/>
            <person name="Bruce D."/>
            <person name="Goodwin L."/>
            <person name="Land M."/>
            <person name="Hauser L."/>
            <person name="Chang Y.-J."/>
            <person name="Jeffries C.D."/>
            <person name="Chen A."/>
            <person name="Palaniappan K."/>
            <person name="Chain P."/>
            <person name="Rohde M."/>
            <person name="Goeker M."/>
            <person name="Bristow J."/>
            <person name="Eisen J.A."/>
            <person name="Markowitz V."/>
            <person name="Hugenholtz P."/>
            <person name="Kyrpides N.C."/>
            <person name="Klenk H.-P."/>
            <person name="Brettin T."/>
        </authorList>
    </citation>
    <scope>NUCLEOTIDE SEQUENCE [LARGE SCALE GENOMIC DNA]</scope>
    <source>
        <strain evidence="4">DSM 17836 / JCM 10339 / NBRC 14399</strain>
    </source>
</reference>
<dbReference type="InterPro" id="IPR000836">
    <property type="entry name" value="PRTase_dom"/>
</dbReference>
<dbReference type="Pfam" id="PF00156">
    <property type="entry name" value="Pribosyltran"/>
    <property type="match status" value="1"/>
</dbReference>
<evidence type="ECO:0000313" key="3">
    <source>
        <dbReference type="EMBL" id="ADB30726.1"/>
    </source>
</evidence>
<name>D2PMI2_KRIFD</name>
<dbReference type="Proteomes" id="UP000007967">
    <property type="component" value="Chromosome"/>
</dbReference>
<dbReference type="InterPro" id="IPR029057">
    <property type="entry name" value="PRTase-like"/>
</dbReference>
<dbReference type="STRING" id="479435.Kfla_1631"/>
<evidence type="ECO:0000313" key="4">
    <source>
        <dbReference type="Proteomes" id="UP000007967"/>
    </source>
</evidence>
<dbReference type="EMBL" id="CP001736">
    <property type="protein sequence ID" value="ADB30726.1"/>
    <property type="molecule type" value="Genomic_DNA"/>
</dbReference>
<dbReference type="SUPFAM" id="SSF53271">
    <property type="entry name" value="PRTase-like"/>
    <property type="match status" value="1"/>
</dbReference>
<evidence type="ECO:0000259" key="2">
    <source>
        <dbReference type="Pfam" id="PF00156"/>
    </source>
</evidence>
<dbReference type="GO" id="GO:0016757">
    <property type="term" value="F:glycosyltransferase activity"/>
    <property type="evidence" value="ECO:0007669"/>
    <property type="project" value="UniProtKB-KW"/>
</dbReference>